<dbReference type="InterPro" id="IPR037523">
    <property type="entry name" value="VOC_core"/>
</dbReference>
<comment type="caution">
    <text evidence="3">The sequence shown here is derived from an EMBL/GenBank/DDBJ whole genome shotgun (WGS) entry which is preliminary data.</text>
</comment>
<evidence type="ECO:0000259" key="2">
    <source>
        <dbReference type="PROSITE" id="PS51819"/>
    </source>
</evidence>
<evidence type="ECO:0000313" key="3">
    <source>
        <dbReference type="EMBL" id="CAH0995564.1"/>
    </source>
</evidence>
<evidence type="ECO:0000256" key="1">
    <source>
        <dbReference type="ARBA" id="ARBA00022723"/>
    </source>
</evidence>
<reference evidence="3" key="1">
    <citation type="submission" date="2021-12" db="EMBL/GenBank/DDBJ databases">
        <authorList>
            <person name="Rodrigo-Torres L."/>
            <person name="Arahal R. D."/>
            <person name="Lucena T."/>
        </authorList>
    </citation>
    <scope>NUCLEOTIDE SEQUENCE</scope>
    <source>
        <strain evidence="3">CECT 8858</strain>
    </source>
</reference>
<organism evidence="3 4">
    <name type="scientific">Emticicia aquatica</name>
    <dbReference type="NCBI Taxonomy" id="1681835"/>
    <lineage>
        <taxon>Bacteria</taxon>
        <taxon>Pseudomonadati</taxon>
        <taxon>Bacteroidota</taxon>
        <taxon>Cytophagia</taxon>
        <taxon>Cytophagales</taxon>
        <taxon>Leadbetterellaceae</taxon>
        <taxon>Emticicia</taxon>
    </lineage>
</organism>
<dbReference type="InterPro" id="IPR029068">
    <property type="entry name" value="Glyas_Bleomycin-R_OHBP_Dase"/>
</dbReference>
<dbReference type="RefSeq" id="WP_238806113.1">
    <property type="nucleotide sequence ID" value="NZ_CAKLPY010000001.1"/>
</dbReference>
<dbReference type="PROSITE" id="PS51819">
    <property type="entry name" value="VOC"/>
    <property type="match status" value="1"/>
</dbReference>
<dbReference type="PANTHER" id="PTHR43048:SF3">
    <property type="entry name" value="METHYLMALONYL-COA EPIMERASE, MITOCHONDRIAL"/>
    <property type="match status" value="1"/>
</dbReference>
<protein>
    <recommendedName>
        <fullName evidence="2">VOC domain-containing protein</fullName>
    </recommendedName>
</protein>
<dbReference type="InterPro" id="IPR051785">
    <property type="entry name" value="MMCE/EMCE_epimerase"/>
</dbReference>
<feature type="domain" description="VOC" evidence="2">
    <location>
        <begin position="153"/>
        <end position="306"/>
    </location>
</feature>
<gene>
    <name evidence="3" type="ORF">EMA8858_01687</name>
</gene>
<accession>A0ABN8ERN5</accession>
<proteinExistence type="predicted"/>
<dbReference type="Gene3D" id="3.10.180.10">
    <property type="entry name" value="2,3-Dihydroxybiphenyl 1,2-Dioxygenase, domain 1"/>
    <property type="match status" value="2"/>
</dbReference>
<evidence type="ECO:0000313" key="4">
    <source>
        <dbReference type="Proteomes" id="UP000837932"/>
    </source>
</evidence>
<dbReference type="PANTHER" id="PTHR43048">
    <property type="entry name" value="METHYLMALONYL-COA EPIMERASE"/>
    <property type="match status" value="1"/>
</dbReference>
<name>A0ABN8ERN5_9BACT</name>
<dbReference type="EMBL" id="CAKLPY010000001">
    <property type="protein sequence ID" value="CAH0995564.1"/>
    <property type="molecule type" value="Genomic_DNA"/>
</dbReference>
<dbReference type="Pfam" id="PF13669">
    <property type="entry name" value="Glyoxalase_4"/>
    <property type="match status" value="1"/>
</dbReference>
<sequence>MSELISGIQQVGIGVKNAQEAFSWYNKTLGLNVPLFDDVAEATLMTRYTNGNVRQRRAILALNMAGGGGAEIWQSNRPEPLAADFEPQIGDYGIFAVKIKCSNVKKFAEKQNLNTTNSPENKPYSWLKDSYGNQLQVVQDNSWFKQNDSLTGGVLGVMIGVSDIDKALNLYQNILQISELIYDETGTFEDLKELNAETKRFRRVLLRKPMNNTGAFSRLLGNVEIELIQALDSTPRKIFDGRSWGDLGFIHVCFDTLDMDTLKKKCDANGFPFTVDSDDTFDMGEAGGRFTYLEDPDGTLIEFVETHRVPILKKIGWYLNLKKRKTQKPLPDWMVSTMGWGKVKA</sequence>
<dbReference type="Proteomes" id="UP000837932">
    <property type="component" value="Unassembled WGS sequence"/>
</dbReference>
<keyword evidence="1" id="KW-0479">Metal-binding</keyword>
<dbReference type="SUPFAM" id="SSF54593">
    <property type="entry name" value="Glyoxalase/Bleomycin resistance protein/Dihydroxybiphenyl dioxygenase"/>
    <property type="match status" value="2"/>
</dbReference>
<keyword evidence="4" id="KW-1185">Reference proteome</keyword>